<keyword evidence="7 8" id="KW-0472">Membrane</keyword>
<feature type="transmembrane region" description="Helical" evidence="8">
    <location>
        <begin position="174"/>
        <end position="199"/>
    </location>
</feature>
<sequence length="481" mass="55608">MSRAEKLPLFGERTLVCFAALYRTLNLVLVQTWFVPDEYWQTLEPAHRLAFGYGYLTWEWHEALRSYSYPCIFAAVYKILTYIGLDNHLFMVNVPKVICCVLAAFADRQLYKLASQLFDQKTACWTMFVYYSNWFQFFCAPRTLLNTVESALVVISSSYLCELSKSRLPGQKKLLLAATLSAWAIVIRPTSILLLVPIWLRYVRLSNIRHYAAATGAGLLVAISTAFVDRICYESWTFPLWNFVQFNLIRGGSAMFGSHAWHWYMTSGIPSVFLFQIVLILSGIWKSEQNRFFCNVSVLYIFVHSLIAHKELRFLLPTVPLLSIYGGYFLANHASAIKTWRKWAFAFLVLPNVVLALFTGLIHQRGVMDVTKFLNKEAQTNHVHAAVPMRFLTCMPEKLSWLGYVDEADNFHKEPMAWFERELSAAGLRPTHIVLYEKMALLLADLLRKEKYSLTKTFFNTYFPQGIRQSNKILLYERIKS</sequence>
<evidence type="ECO:0000256" key="3">
    <source>
        <dbReference type="ARBA" id="ARBA00022679"/>
    </source>
</evidence>
<feature type="transmembrane region" description="Helical" evidence="8">
    <location>
        <begin position="314"/>
        <end position="331"/>
    </location>
</feature>
<feature type="transmembrane region" description="Helical" evidence="8">
    <location>
        <begin position="211"/>
        <end position="228"/>
    </location>
</feature>
<dbReference type="GO" id="GO:0000026">
    <property type="term" value="F:alpha-1,2-mannosyltransferase activity"/>
    <property type="evidence" value="ECO:0007669"/>
    <property type="project" value="TreeGrafter"/>
</dbReference>
<dbReference type="WBParaSite" id="TMUE_3000011335.1">
    <property type="protein sequence ID" value="TMUE_3000011335.1"/>
    <property type="gene ID" value="WBGene00302788"/>
</dbReference>
<evidence type="ECO:0000256" key="6">
    <source>
        <dbReference type="ARBA" id="ARBA00022989"/>
    </source>
</evidence>
<comment type="similarity">
    <text evidence="8">Belongs to the glycosyltransferase 22 family.</text>
</comment>
<dbReference type="AlphaFoldDB" id="A0A5S6QVQ5"/>
<keyword evidence="2 8" id="KW-0328">Glycosyltransferase</keyword>
<evidence type="ECO:0000256" key="4">
    <source>
        <dbReference type="ARBA" id="ARBA00022692"/>
    </source>
</evidence>
<dbReference type="GO" id="GO:0005789">
    <property type="term" value="C:endoplasmic reticulum membrane"/>
    <property type="evidence" value="ECO:0007669"/>
    <property type="project" value="UniProtKB-SubCell"/>
</dbReference>
<dbReference type="GO" id="GO:0006506">
    <property type="term" value="P:GPI anchor biosynthetic process"/>
    <property type="evidence" value="ECO:0007669"/>
    <property type="project" value="TreeGrafter"/>
</dbReference>
<evidence type="ECO:0000256" key="8">
    <source>
        <dbReference type="RuleBase" id="RU363075"/>
    </source>
</evidence>
<keyword evidence="5 8" id="KW-0256">Endoplasmic reticulum</keyword>
<feature type="transmembrane region" description="Helical" evidence="8">
    <location>
        <begin position="343"/>
        <end position="362"/>
    </location>
</feature>
<feature type="transmembrane region" description="Helical" evidence="8">
    <location>
        <begin position="263"/>
        <end position="285"/>
    </location>
</feature>
<dbReference type="PANTHER" id="PTHR22760:SF4">
    <property type="entry name" value="GPI MANNOSYLTRANSFERASE 3"/>
    <property type="match status" value="1"/>
</dbReference>
<keyword evidence="6 8" id="KW-1133">Transmembrane helix</keyword>
<accession>A0A5S6QVQ5</accession>
<comment type="subcellular location">
    <subcellularLocation>
        <location evidence="1 8">Endoplasmic reticulum membrane</location>
        <topology evidence="1 8">Multi-pass membrane protein</topology>
    </subcellularLocation>
</comment>
<dbReference type="Pfam" id="PF03901">
    <property type="entry name" value="Glyco_transf_22"/>
    <property type="match status" value="1"/>
</dbReference>
<dbReference type="PANTHER" id="PTHR22760">
    <property type="entry name" value="GLYCOSYLTRANSFERASE"/>
    <property type="match status" value="1"/>
</dbReference>
<name>A0A5S6QVQ5_TRIMR</name>
<organism evidence="9 10">
    <name type="scientific">Trichuris muris</name>
    <name type="common">Mouse whipworm</name>
    <dbReference type="NCBI Taxonomy" id="70415"/>
    <lineage>
        <taxon>Eukaryota</taxon>
        <taxon>Metazoa</taxon>
        <taxon>Ecdysozoa</taxon>
        <taxon>Nematoda</taxon>
        <taxon>Enoplea</taxon>
        <taxon>Dorylaimia</taxon>
        <taxon>Trichinellida</taxon>
        <taxon>Trichuridae</taxon>
        <taxon>Trichuris</taxon>
    </lineage>
</organism>
<keyword evidence="3" id="KW-0808">Transferase</keyword>
<reference evidence="10" key="1">
    <citation type="submission" date="2019-12" db="UniProtKB">
        <authorList>
            <consortium name="WormBaseParasite"/>
        </authorList>
    </citation>
    <scope>IDENTIFICATION</scope>
</reference>
<evidence type="ECO:0000256" key="1">
    <source>
        <dbReference type="ARBA" id="ARBA00004477"/>
    </source>
</evidence>
<evidence type="ECO:0000313" key="10">
    <source>
        <dbReference type="WBParaSite" id="TMUE_3000011335.1"/>
    </source>
</evidence>
<evidence type="ECO:0000313" key="9">
    <source>
        <dbReference type="Proteomes" id="UP000046395"/>
    </source>
</evidence>
<keyword evidence="4 8" id="KW-0812">Transmembrane</keyword>
<proteinExistence type="inferred from homology"/>
<dbReference type="EC" id="2.4.1.-" evidence="8"/>
<dbReference type="InterPro" id="IPR005599">
    <property type="entry name" value="GPI_mannosylTrfase"/>
</dbReference>
<evidence type="ECO:0000256" key="5">
    <source>
        <dbReference type="ARBA" id="ARBA00022824"/>
    </source>
</evidence>
<protein>
    <recommendedName>
        <fullName evidence="8">Mannosyltransferase</fullName>
        <ecNumber evidence="8">2.4.1.-</ecNumber>
    </recommendedName>
</protein>
<feature type="transmembrane region" description="Helical" evidence="8">
    <location>
        <begin position="292"/>
        <end position="308"/>
    </location>
</feature>
<evidence type="ECO:0000256" key="7">
    <source>
        <dbReference type="ARBA" id="ARBA00023136"/>
    </source>
</evidence>
<keyword evidence="9" id="KW-1185">Reference proteome</keyword>
<dbReference type="Proteomes" id="UP000046395">
    <property type="component" value="Unassembled WGS sequence"/>
</dbReference>
<evidence type="ECO:0000256" key="2">
    <source>
        <dbReference type="ARBA" id="ARBA00022676"/>
    </source>
</evidence>
<dbReference type="STRING" id="70415.A0A5S6QVQ5"/>